<proteinExistence type="predicted"/>
<organism evidence="2 3">
    <name type="scientific">Caerostris extrusa</name>
    <name type="common">Bark spider</name>
    <name type="synonym">Caerostris bankana</name>
    <dbReference type="NCBI Taxonomy" id="172846"/>
    <lineage>
        <taxon>Eukaryota</taxon>
        <taxon>Metazoa</taxon>
        <taxon>Ecdysozoa</taxon>
        <taxon>Arthropoda</taxon>
        <taxon>Chelicerata</taxon>
        <taxon>Arachnida</taxon>
        <taxon>Araneae</taxon>
        <taxon>Araneomorphae</taxon>
        <taxon>Entelegynae</taxon>
        <taxon>Araneoidea</taxon>
        <taxon>Araneidae</taxon>
        <taxon>Caerostris</taxon>
    </lineage>
</organism>
<feature type="region of interest" description="Disordered" evidence="1">
    <location>
        <begin position="1"/>
        <end position="35"/>
    </location>
</feature>
<gene>
    <name evidence="2" type="ORF">CEXT_593451</name>
</gene>
<protein>
    <submittedName>
        <fullName evidence="2">Uncharacterized protein</fullName>
    </submittedName>
</protein>
<feature type="region of interest" description="Disordered" evidence="1">
    <location>
        <begin position="64"/>
        <end position="119"/>
    </location>
</feature>
<reference evidence="2 3" key="1">
    <citation type="submission" date="2021-06" db="EMBL/GenBank/DDBJ databases">
        <title>Caerostris extrusa draft genome.</title>
        <authorList>
            <person name="Kono N."/>
            <person name="Arakawa K."/>
        </authorList>
    </citation>
    <scope>NUCLEOTIDE SEQUENCE [LARGE SCALE GENOMIC DNA]</scope>
</reference>
<feature type="compositionally biased region" description="Basic and acidic residues" evidence="1">
    <location>
        <begin position="10"/>
        <end position="35"/>
    </location>
</feature>
<evidence type="ECO:0000313" key="3">
    <source>
        <dbReference type="Proteomes" id="UP001054945"/>
    </source>
</evidence>
<comment type="caution">
    <text evidence="2">The sequence shown here is derived from an EMBL/GenBank/DDBJ whole genome shotgun (WGS) entry which is preliminary data.</text>
</comment>
<evidence type="ECO:0000313" key="2">
    <source>
        <dbReference type="EMBL" id="GIX88920.1"/>
    </source>
</evidence>
<dbReference type="Proteomes" id="UP001054945">
    <property type="component" value="Unassembled WGS sequence"/>
</dbReference>
<dbReference type="EMBL" id="BPLR01021371">
    <property type="protein sequence ID" value="GIX88920.1"/>
    <property type="molecule type" value="Genomic_DNA"/>
</dbReference>
<dbReference type="AlphaFoldDB" id="A0AAV4NX91"/>
<feature type="compositionally biased region" description="Acidic residues" evidence="1">
    <location>
        <begin position="91"/>
        <end position="113"/>
    </location>
</feature>
<accession>A0AAV4NX91</accession>
<keyword evidence="3" id="KW-1185">Reference proteome</keyword>
<sequence>MGASLVKNADSIERQQVGEKGLEERPNSGERQNLDAKMYKFFAEDSDGKIMIWEVFSLWRKNSPAERVDRSVKTAAHEAKLRRTRNSLPNSDDEEVDESDNSDEETEDLEDSTEDSKEK</sequence>
<evidence type="ECO:0000256" key="1">
    <source>
        <dbReference type="SAM" id="MobiDB-lite"/>
    </source>
</evidence>
<feature type="compositionally biased region" description="Basic and acidic residues" evidence="1">
    <location>
        <begin position="64"/>
        <end position="81"/>
    </location>
</feature>
<name>A0AAV4NX91_CAEEX</name>